<dbReference type="Proteomes" id="UP000499080">
    <property type="component" value="Unassembled WGS sequence"/>
</dbReference>
<keyword evidence="4" id="KW-1185">Reference proteome</keyword>
<dbReference type="EMBL" id="BGPR01041646">
    <property type="protein sequence ID" value="GBO17958.1"/>
    <property type="molecule type" value="Genomic_DNA"/>
</dbReference>
<evidence type="ECO:0000313" key="2">
    <source>
        <dbReference type="EMBL" id="GBO17958.1"/>
    </source>
</evidence>
<dbReference type="InterPro" id="IPR054722">
    <property type="entry name" value="PolX-like_BBD"/>
</dbReference>
<dbReference type="Pfam" id="PF22936">
    <property type="entry name" value="Pol_BBD"/>
    <property type="match status" value="1"/>
</dbReference>
<feature type="domain" description="Retrovirus-related Pol polyprotein from transposon TNT 1-94-like beta-barrel" evidence="1">
    <location>
        <begin position="71"/>
        <end position="118"/>
    </location>
</feature>
<reference evidence="3 4" key="1">
    <citation type="journal article" date="2019" name="Sci. Rep.">
        <title>Orb-weaving spider Araneus ventricosus genome elucidates the spidroin gene catalogue.</title>
        <authorList>
            <person name="Kono N."/>
            <person name="Nakamura H."/>
            <person name="Ohtoshi R."/>
            <person name="Moran D.A.P."/>
            <person name="Shinohara A."/>
            <person name="Yoshida Y."/>
            <person name="Fujiwara M."/>
            <person name="Mori M."/>
            <person name="Tomita M."/>
            <person name="Arakawa K."/>
        </authorList>
    </citation>
    <scope>NUCLEOTIDE SEQUENCE [LARGE SCALE GENOMIC DNA]</scope>
</reference>
<evidence type="ECO:0000313" key="3">
    <source>
        <dbReference type="EMBL" id="GBO18072.1"/>
    </source>
</evidence>
<sequence length="127" mass="14264">MEDRVENKPANAWKHGECQCVPVVEKSVRLKRISRLSGLITQLLVASQTVQSTLLTLRVSIVLMALRLLEKTFTALGKGNVCVKTTLGEKFLEITLLDVWYATEISRNLFSVLPAQDRNTNSEFRSS</sequence>
<dbReference type="AlphaFoldDB" id="A0A4Y2V0L4"/>
<organism evidence="3 4">
    <name type="scientific">Araneus ventricosus</name>
    <name type="common">Orbweaver spider</name>
    <name type="synonym">Epeira ventricosa</name>
    <dbReference type="NCBI Taxonomy" id="182803"/>
    <lineage>
        <taxon>Eukaryota</taxon>
        <taxon>Metazoa</taxon>
        <taxon>Ecdysozoa</taxon>
        <taxon>Arthropoda</taxon>
        <taxon>Chelicerata</taxon>
        <taxon>Arachnida</taxon>
        <taxon>Araneae</taxon>
        <taxon>Araneomorphae</taxon>
        <taxon>Entelegynae</taxon>
        <taxon>Araneoidea</taxon>
        <taxon>Araneidae</taxon>
        <taxon>Araneus</taxon>
    </lineage>
</organism>
<protein>
    <recommendedName>
        <fullName evidence="1">Retrovirus-related Pol polyprotein from transposon TNT 1-94-like beta-barrel domain-containing protein</fullName>
    </recommendedName>
</protein>
<gene>
    <name evidence="3" type="ORF">AVEN_124942_1</name>
    <name evidence="2" type="ORF">AVEN_155242_1</name>
</gene>
<proteinExistence type="predicted"/>
<accession>A0A4Y2V0L4</accession>
<dbReference type="EMBL" id="BGPR01041736">
    <property type="protein sequence ID" value="GBO18072.1"/>
    <property type="molecule type" value="Genomic_DNA"/>
</dbReference>
<comment type="caution">
    <text evidence="3">The sequence shown here is derived from an EMBL/GenBank/DDBJ whole genome shotgun (WGS) entry which is preliminary data.</text>
</comment>
<name>A0A4Y2V0L4_ARAVE</name>
<evidence type="ECO:0000259" key="1">
    <source>
        <dbReference type="Pfam" id="PF22936"/>
    </source>
</evidence>
<evidence type="ECO:0000313" key="4">
    <source>
        <dbReference type="Proteomes" id="UP000499080"/>
    </source>
</evidence>